<feature type="compositionally biased region" description="Basic and acidic residues" evidence="2">
    <location>
        <begin position="52"/>
        <end position="75"/>
    </location>
</feature>
<dbReference type="Proteomes" id="UP000026915">
    <property type="component" value="Chromosome 3"/>
</dbReference>
<dbReference type="OMA" id="NSCLRHR"/>
<dbReference type="HOGENOM" id="CLU_1698660_0_0_1"/>
<organism evidence="3 4">
    <name type="scientific">Theobroma cacao</name>
    <name type="common">Cacao</name>
    <name type="synonym">Cocoa</name>
    <dbReference type="NCBI Taxonomy" id="3641"/>
    <lineage>
        <taxon>Eukaryota</taxon>
        <taxon>Viridiplantae</taxon>
        <taxon>Streptophyta</taxon>
        <taxon>Embryophyta</taxon>
        <taxon>Tracheophyta</taxon>
        <taxon>Spermatophyta</taxon>
        <taxon>Magnoliopsida</taxon>
        <taxon>eudicotyledons</taxon>
        <taxon>Gunneridae</taxon>
        <taxon>Pentapetalae</taxon>
        <taxon>rosids</taxon>
        <taxon>malvids</taxon>
        <taxon>Malvales</taxon>
        <taxon>Malvaceae</taxon>
        <taxon>Byttnerioideae</taxon>
        <taxon>Theobroma</taxon>
    </lineage>
</organism>
<accession>A0A061G657</accession>
<protein>
    <recommendedName>
        <fullName evidence="5">BZIP domain-containing protein</fullName>
    </recommendedName>
</protein>
<reference evidence="3 4" key="1">
    <citation type="journal article" date="2013" name="Genome Biol.">
        <title>The genome sequence of the most widely cultivated cacao type and its use to identify candidate genes regulating pod color.</title>
        <authorList>
            <person name="Motamayor J.C."/>
            <person name="Mockaitis K."/>
            <person name="Schmutz J."/>
            <person name="Haiminen N."/>
            <person name="Iii D.L."/>
            <person name="Cornejo O."/>
            <person name="Findley S.D."/>
            <person name="Zheng P."/>
            <person name="Utro F."/>
            <person name="Royaert S."/>
            <person name="Saski C."/>
            <person name="Jenkins J."/>
            <person name="Podicheti R."/>
            <person name="Zhao M."/>
            <person name="Scheffler B.E."/>
            <person name="Stack J.C."/>
            <person name="Feltus F.A."/>
            <person name="Mustiga G.M."/>
            <person name="Amores F."/>
            <person name="Phillips W."/>
            <person name="Marelli J.P."/>
            <person name="May G.D."/>
            <person name="Shapiro H."/>
            <person name="Ma J."/>
            <person name="Bustamante C.D."/>
            <person name="Schnell R.J."/>
            <person name="Main D."/>
            <person name="Gilbert D."/>
            <person name="Parida L."/>
            <person name="Kuhn D.N."/>
        </authorList>
    </citation>
    <scope>NUCLEOTIDE SEQUENCE [LARGE SCALE GENOMIC DNA]</scope>
    <source>
        <strain evidence="4">cv. Matina 1-6</strain>
    </source>
</reference>
<keyword evidence="1" id="KW-0175">Coiled coil</keyword>
<evidence type="ECO:0008006" key="5">
    <source>
        <dbReference type="Google" id="ProtNLM"/>
    </source>
</evidence>
<dbReference type="AlphaFoldDB" id="A0A061G657"/>
<name>A0A061G657_THECC</name>
<dbReference type="InParanoid" id="A0A061G657"/>
<feature type="coiled-coil region" evidence="1">
    <location>
        <begin position="82"/>
        <end position="130"/>
    </location>
</feature>
<evidence type="ECO:0000313" key="3">
    <source>
        <dbReference type="EMBL" id="EOY25051.1"/>
    </source>
</evidence>
<evidence type="ECO:0000313" key="4">
    <source>
        <dbReference type="Proteomes" id="UP000026915"/>
    </source>
</evidence>
<sequence>MRDGGRRDANLWFDFQDMRNFIPRANSTPSSPRTCGSTLRDYQIKQGATMSKRRELNPDQRRAKNEGDRRRRRDHKMEFQRLQMAEAQLEPLRNENRHLREEIERLNAMLSNLMNTIHQLRDEIRQQRETEEMVDSWIQSPNEDGASNEPITRGH</sequence>
<dbReference type="Gramene" id="EOY25051">
    <property type="protein sequence ID" value="EOY25051"/>
    <property type="gene ID" value="TCM_016480"/>
</dbReference>
<gene>
    <name evidence="3" type="ORF">TCM_016480</name>
</gene>
<feature type="region of interest" description="Disordered" evidence="2">
    <location>
        <begin position="49"/>
        <end position="75"/>
    </location>
</feature>
<evidence type="ECO:0000256" key="1">
    <source>
        <dbReference type="SAM" id="Coils"/>
    </source>
</evidence>
<keyword evidence="4" id="KW-1185">Reference proteome</keyword>
<feature type="region of interest" description="Disordered" evidence="2">
    <location>
        <begin position="131"/>
        <end position="155"/>
    </location>
</feature>
<dbReference type="EMBL" id="CM001881">
    <property type="protein sequence ID" value="EOY25051.1"/>
    <property type="molecule type" value="Genomic_DNA"/>
</dbReference>
<evidence type="ECO:0000256" key="2">
    <source>
        <dbReference type="SAM" id="MobiDB-lite"/>
    </source>
</evidence>
<proteinExistence type="predicted"/>